<name>A0A2G1BP41_9FLAO</name>
<reference evidence="1 2" key="1">
    <citation type="journal article" date="2016" name="Nat. Commun.">
        <title>Microbial interactions lead to rapid micro-scale successions on model marine particles.</title>
        <authorList>
            <person name="Datta M.S."/>
            <person name="Sliwerska E."/>
            <person name="Gore J."/>
            <person name="Polz M.F."/>
            <person name="Cordero O.X."/>
        </authorList>
    </citation>
    <scope>NUCLEOTIDE SEQUENCE [LARGE SCALE GENOMIC DNA]</scope>
    <source>
        <strain evidence="1 2">4G03</strain>
    </source>
</reference>
<evidence type="ECO:0000313" key="1">
    <source>
        <dbReference type="EMBL" id="PHN95831.1"/>
    </source>
</evidence>
<proteinExistence type="predicted"/>
<evidence type="ECO:0000313" key="2">
    <source>
        <dbReference type="Proteomes" id="UP000222163"/>
    </source>
</evidence>
<accession>A0A2G1BP41</accession>
<dbReference type="AlphaFoldDB" id="A0A2G1BP41"/>
<gene>
    <name evidence="1" type="ORF">CSC81_18385</name>
</gene>
<dbReference type="Proteomes" id="UP000222163">
    <property type="component" value="Unassembled WGS sequence"/>
</dbReference>
<feature type="non-terminal residue" evidence="1">
    <location>
        <position position="105"/>
    </location>
</feature>
<organism evidence="1 2">
    <name type="scientific">Tenacibaculum discolor</name>
    <dbReference type="NCBI Taxonomy" id="361581"/>
    <lineage>
        <taxon>Bacteria</taxon>
        <taxon>Pseudomonadati</taxon>
        <taxon>Bacteroidota</taxon>
        <taxon>Flavobacteriia</taxon>
        <taxon>Flavobacteriales</taxon>
        <taxon>Flavobacteriaceae</taxon>
        <taxon>Tenacibaculum</taxon>
    </lineage>
</organism>
<sequence length="105" mass="11134">LAGQKCLVRLQIAGEPARGQCLPGAQGEAIGSGDIDAIQRLALGVAHPVINDRDDLRGVIGGPRVIAQAARRSRDDCLQLYRRRGVADQRGISGIVQNAGERGKR</sequence>
<comment type="caution">
    <text evidence="1">The sequence shown here is derived from an EMBL/GenBank/DDBJ whole genome shotgun (WGS) entry which is preliminary data.</text>
</comment>
<dbReference type="EMBL" id="PDUU01000999">
    <property type="protein sequence ID" value="PHN95831.1"/>
    <property type="molecule type" value="Genomic_DNA"/>
</dbReference>
<protein>
    <submittedName>
        <fullName evidence="1">Uncharacterized protein</fullName>
    </submittedName>
</protein>
<feature type="non-terminal residue" evidence="1">
    <location>
        <position position="1"/>
    </location>
</feature>